<dbReference type="AlphaFoldDB" id="A0A9J7MF39"/>
<evidence type="ECO:0000256" key="4">
    <source>
        <dbReference type="ARBA" id="ARBA00023136"/>
    </source>
</evidence>
<accession>A0A9J7MF39</accession>
<evidence type="ECO:0000313" key="9">
    <source>
        <dbReference type="RefSeq" id="XP_035699600.1"/>
    </source>
</evidence>
<feature type="transmembrane region" description="Helical" evidence="7">
    <location>
        <begin position="54"/>
        <end position="70"/>
    </location>
</feature>
<dbReference type="GO" id="GO:0006646">
    <property type="term" value="P:phosphatidylethanolamine biosynthetic process"/>
    <property type="evidence" value="ECO:0000318"/>
    <property type="project" value="GO_Central"/>
</dbReference>
<evidence type="ECO:0000256" key="2">
    <source>
        <dbReference type="ARBA" id="ARBA00010441"/>
    </source>
</evidence>
<evidence type="ECO:0000256" key="7">
    <source>
        <dbReference type="SAM" id="Phobius"/>
    </source>
</evidence>
<protein>
    <submittedName>
        <fullName evidence="9">Cholinephosphotransferase 1-like</fullName>
    </submittedName>
</protein>
<dbReference type="InterPro" id="IPR043130">
    <property type="entry name" value="CDP-OH_PTrfase_TM_dom"/>
</dbReference>
<dbReference type="InterPro" id="IPR048254">
    <property type="entry name" value="CDP_ALCOHOL_P_TRANSF_CS"/>
</dbReference>
<proteinExistence type="inferred from homology"/>
<evidence type="ECO:0000313" key="8">
    <source>
        <dbReference type="Proteomes" id="UP000001554"/>
    </source>
</evidence>
<evidence type="ECO:0000256" key="1">
    <source>
        <dbReference type="ARBA" id="ARBA00004370"/>
    </source>
</evidence>
<sequence>MTHPLTRIFWNWLVKRFPLWVAPNLITLFGLVINVVTSLLLLYHSPTAREEAPAWAYLAFAIGIFVYQTLDAIDGKQARRTGSGTPLGSLFDHGCDAITKALTRSDQKKDERENEEEERSREEASEDDATEYSRSDPSPGLAFLFPVTLAFVAYKMSSVSLYQTHPCLFLSMVGITVAKITIKLIIAQMTKSNMTILDSSLIGPGLLLLDQCLNSFINEYILLWLSLVYVTLDLATYSSVLCMQICDHLDIYCFSITSKPSLNGLKLRKL</sequence>
<dbReference type="OrthoDB" id="196717at2759"/>
<feature type="compositionally biased region" description="Basic and acidic residues" evidence="6">
    <location>
        <begin position="103"/>
        <end position="123"/>
    </location>
</feature>
<gene>
    <name evidence="9" type="primary">LOC118432178</name>
</gene>
<dbReference type="GO" id="GO:0004307">
    <property type="term" value="F:ethanolaminephosphotransferase activity"/>
    <property type="evidence" value="ECO:0000318"/>
    <property type="project" value="GO_Central"/>
</dbReference>
<dbReference type="PANTHER" id="PTHR10414:SF37">
    <property type="entry name" value="BB IN A BOXCAR, ISOFORM C"/>
    <property type="match status" value="1"/>
</dbReference>
<keyword evidence="8" id="KW-1185">Reference proteome</keyword>
<dbReference type="GO" id="GO:0004142">
    <property type="term" value="F:diacylglycerol cholinephosphotransferase activity"/>
    <property type="evidence" value="ECO:0000318"/>
    <property type="project" value="GO_Central"/>
</dbReference>
<dbReference type="RefSeq" id="XP_035699600.1">
    <property type="nucleotide sequence ID" value="XM_035843707.1"/>
</dbReference>
<feature type="region of interest" description="Disordered" evidence="6">
    <location>
        <begin position="102"/>
        <end position="136"/>
    </location>
</feature>
<dbReference type="GO" id="GO:0005789">
    <property type="term" value="C:endoplasmic reticulum membrane"/>
    <property type="evidence" value="ECO:0000318"/>
    <property type="project" value="GO_Central"/>
</dbReference>
<evidence type="ECO:0000256" key="3">
    <source>
        <dbReference type="ARBA" id="ARBA00022679"/>
    </source>
</evidence>
<dbReference type="InterPro" id="IPR014472">
    <property type="entry name" value="CHOPT"/>
</dbReference>
<feature type="transmembrane region" description="Helical" evidence="7">
    <location>
        <begin position="168"/>
        <end position="186"/>
    </location>
</feature>
<name>A0A9J7MF39_BRAFL</name>
<dbReference type="GO" id="GO:0005794">
    <property type="term" value="C:Golgi apparatus"/>
    <property type="evidence" value="ECO:0000318"/>
    <property type="project" value="GO_Central"/>
</dbReference>
<dbReference type="PROSITE" id="PS00379">
    <property type="entry name" value="CDP_ALCOHOL_P_TRANSF"/>
    <property type="match status" value="1"/>
</dbReference>
<organism evidence="8 9">
    <name type="scientific">Branchiostoma floridae</name>
    <name type="common">Florida lancelet</name>
    <name type="synonym">Amphioxus</name>
    <dbReference type="NCBI Taxonomy" id="7739"/>
    <lineage>
        <taxon>Eukaryota</taxon>
        <taxon>Metazoa</taxon>
        <taxon>Chordata</taxon>
        <taxon>Cephalochordata</taxon>
        <taxon>Leptocardii</taxon>
        <taxon>Amphioxiformes</taxon>
        <taxon>Branchiostomatidae</taxon>
        <taxon>Branchiostoma</taxon>
    </lineage>
</organism>
<dbReference type="KEGG" id="bfo:118432178"/>
<dbReference type="Gene3D" id="1.20.120.1760">
    <property type="match status" value="1"/>
</dbReference>
<reference evidence="8" key="1">
    <citation type="journal article" date="2020" name="Nat. Ecol. Evol.">
        <title>Deeply conserved synteny resolves early events in vertebrate evolution.</title>
        <authorList>
            <person name="Simakov O."/>
            <person name="Marletaz F."/>
            <person name="Yue J.X."/>
            <person name="O'Connell B."/>
            <person name="Jenkins J."/>
            <person name="Brandt A."/>
            <person name="Calef R."/>
            <person name="Tung C.H."/>
            <person name="Huang T.K."/>
            <person name="Schmutz J."/>
            <person name="Satoh N."/>
            <person name="Yu J.K."/>
            <person name="Putnam N.H."/>
            <person name="Green R.E."/>
            <person name="Rokhsar D.S."/>
        </authorList>
    </citation>
    <scope>NUCLEOTIDE SEQUENCE [LARGE SCALE GENOMIC DNA]</scope>
    <source>
        <strain evidence="8">S238N-H82</strain>
    </source>
</reference>
<dbReference type="GeneID" id="118432178"/>
<dbReference type="Pfam" id="PF01066">
    <property type="entry name" value="CDP-OH_P_transf"/>
    <property type="match status" value="1"/>
</dbReference>
<reference evidence="9" key="2">
    <citation type="submission" date="2025-08" db="UniProtKB">
        <authorList>
            <consortium name="RefSeq"/>
        </authorList>
    </citation>
    <scope>IDENTIFICATION</scope>
    <source>
        <strain evidence="9">S238N-H82</strain>
        <tissue evidence="9">Testes</tissue>
    </source>
</reference>
<comment type="similarity">
    <text evidence="2 5">Belongs to the CDP-alcohol phosphatidyltransferase class-I family.</text>
</comment>
<keyword evidence="3 5" id="KW-0808">Transferase</keyword>
<keyword evidence="7" id="KW-1133">Transmembrane helix</keyword>
<dbReference type="Proteomes" id="UP000001554">
    <property type="component" value="Chromosome 15"/>
</dbReference>
<evidence type="ECO:0000256" key="6">
    <source>
        <dbReference type="SAM" id="MobiDB-lite"/>
    </source>
</evidence>
<feature type="transmembrane region" description="Helical" evidence="7">
    <location>
        <begin position="21"/>
        <end position="42"/>
    </location>
</feature>
<feature type="transmembrane region" description="Helical" evidence="7">
    <location>
        <begin position="141"/>
        <end position="162"/>
    </location>
</feature>
<keyword evidence="4 7" id="KW-0472">Membrane</keyword>
<evidence type="ECO:0000256" key="5">
    <source>
        <dbReference type="RuleBase" id="RU003750"/>
    </source>
</evidence>
<keyword evidence="7" id="KW-0812">Transmembrane</keyword>
<dbReference type="OMA" id="STIAXVA"/>
<comment type="subcellular location">
    <subcellularLocation>
        <location evidence="1">Membrane</location>
    </subcellularLocation>
</comment>
<dbReference type="InterPro" id="IPR000462">
    <property type="entry name" value="CDP-OH_P_trans"/>
</dbReference>
<dbReference type="PANTHER" id="PTHR10414">
    <property type="entry name" value="ETHANOLAMINEPHOSPHOTRANSFERASE"/>
    <property type="match status" value="1"/>
</dbReference>